<reference evidence="2" key="2">
    <citation type="submission" date="2020-11" db="EMBL/GenBank/DDBJ databases">
        <authorList>
            <person name="McCartney M.A."/>
            <person name="Auch B."/>
            <person name="Kono T."/>
            <person name="Mallez S."/>
            <person name="Becker A."/>
            <person name="Gohl D.M."/>
            <person name="Silverstein K.A.T."/>
            <person name="Koren S."/>
            <person name="Bechman K.B."/>
            <person name="Herman A."/>
            <person name="Abrahante J.E."/>
            <person name="Garbe J."/>
        </authorList>
    </citation>
    <scope>NUCLEOTIDE SEQUENCE</scope>
    <source>
        <strain evidence="2">Duluth1</strain>
        <tissue evidence="2">Whole animal</tissue>
    </source>
</reference>
<sequence length="252" mass="29046">MKKKSPECLSQKLRRQNSTRKCYSPEVTAIKRQIKAKISPKQNWSRKRVKVQIKMEKVCVSDPTEYRLLLTKPQNISQILNCEDVNKTDENPEQNHVNEEAVANANGVSNDSTNANPENPAKPPRVQKQGSQDGRTPKGISEWGLLTHNWDQTKAGHPLNRCRNEEVIVKGNLGWLLPIWAEPWDRVFIRDWKINEEVILKQNFGLAWSMLAGRPWLVMGPCIVEIDRIVIREVQYQFKVNRLLTRKTAPPP</sequence>
<name>A0A9D4KA76_DREPO</name>
<gene>
    <name evidence="2" type="ORF">DPMN_109399</name>
</gene>
<feature type="region of interest" description="Disordered" evidence="1">
    <location>
        <begin position="107"/>
        <end position="138"/>
    </location>
</feature>
<evidence type="ECO:0000313" key="2">
    <source>
        <dbReference type="EMBL" id="KAH3836030.1"/>
    </source>
</evidence>
<dbReference type="AlphaFoldDB" id="A0A9D4KA76"/>
<reference evidence="2" key="1">
    <citation type="journal article" date="2019" name="bioRxiv">
        <title>The Genome of the Zebra Mussel, Dreissena polymorpha: A Resource for Invasive Species Research.</title>
        <authorList>
            <person name="McCartney M.A."/>
            <person name="Auch B."/>
            <person name="Kono T."/>
            <person name="Mallez S."/>
            <person name="Zhang Y."/>
            <person name="Obille A."/>
            <person name="Becker A."/>
            <person name="Abrahante J.E."/>
            <person name="Garbe J."/>
            <person name="Badalamenti J.P."/>
            <person name="Herman A."/>
            <person name="Mangelson H."/>
            <person name="Liachko I."/>
            <person name="Sullivan S."/>
            <person name="Sone E.D."/>
            <person name="Koren S."/>
            <person name="Silverstein K.A.T."/>
            <person name="Beckman K.B."/>
            <person name="Gohl D.M."/>
        </authorList>
    </citation>
    <scope>NUCLEOTIDE SEQUENCE</scope>
    <source>
        <strain evidence="2">Duluth1</strain>
        <tissue evidence="2">Whole animal</tissue>
    </source>
</reference>
<evidence type="ECO:0000256" key="1">
    <source>
        <dbReference type="SAM" id="MobiDB-lite"/>
    </source>
</evidence>
<protein>
    <submittedName>
        <fullName evidence="2">Uncharacterized protein</fullName>
    </submittedName>
</protein>
<dbReference type="EMBL" id="JAIWYP010000004">
    <property type="protein sequence ID" value="KAH3836030.1"/>
    <property type="molecule type" value="Genomic_DNA"/>
</dbReference>
<feature type="region of interest" description="Disordered" evidence="1">
    <location>
        <begin position="1"/>
        <end position="20"/>
    </location>
</feature>
<dbReference type="Proteomes" id="UP000828390">
    <property type="component" value="Unassembled WGS sequence"/>
</dbReference>
<proteinExistence type="predicted"/>
<evidence type="ECO:0000313" key="3">
    <source>
        <dbReference type="Proteomes" id="UP000828390"/>
    </source>
</evidence>
<organism evidence="2 3">
    <name type="scientific">Dreissena polymorpha</name>
    <name type="common">Zebra mussel</name>
    <name type="synonym">Mytilus polymorpha</name>
    <dbReference type="NCBI Taxonomy" id="45954"/>
    <lineage>
        <taxon>Eukaryota</taxon>
        <taxon>Metazoa</taxon>
        <taxon>Spiralia</taxon>
        <taxon>Lophotrochozoa</taxon>
        <taxon>Mollusca</taxon>
        <taxon>Bivalvia</taxon>
        <taxon>Autobranchia</taxon>
        <taxon>Heteroconchia</taxon>
        <taxon>Euheterodonta</taxon>
        <taxon>Imparidentia</taxon>
        <taxon>Neoheterodontei</taxon>
        <taxon>Myida</taxon>
        <taxon>Dreissenoidea</taxon>
        <taxon>Dreissenidae</taxon>
        <taxon>Dreissena</taxon>
    </lineage>
</organism>
<keyword evidence="3" id="KW-1185">Reference proteome</keyword>
<comment type="caution">
    <text evidence="2">The sequence shown here is derived from an EMBL/GenBank/DDBJ whole genome shotgun (WGS) entry which is preliminary data.</text>
</comment>
<accession>A0A9D4KA76</accession>